<protein>
    <recommendedName>
        <fullName evidence="2">Thiamine pyrophosphate enzyme TPP-binding domain-containing protein</fullName>
    </recommendedName>
</protein>
<evidence type="ECO:0000313" key="3">
    <source>
        <dbReference type="EMBL" id="AQW70409.1"/>
    </source>
</evidence>
<dbReference type="Proteomes" id="UP000191010">
    <property type="component" value="Chromosome"/>
</dbReference>
<dbReference type="EMBL" id="CP019952">
    <property type="protein sequence ID" value="AQW70409.1"/>
    <property type="molecule type" value="Genomic_DNA"/>
</dbReference>
<keyword evidence="4" id="KW-1185">Reference proteome</keyword>
<evidence type="ECO:0000313" key="4">
    <source>
        <dbReference type="Proteomes" id="UP000191010"/>
    </source>
</evidence>
<evidence type="ECO:0000259" key="2">
    <source>
        <dbReference type="Pfam" id="PF02775"/>
    </source>
</evidence>
<organism evidence="3 4">
    <name type="scientific">Pseudomonas parafulva</name>
    <dbReference type="NCBI Taxonomy" id="157782"/>
    <lineage>
        <taxon>Bacteria</taxon>
        <taxon>Pseudomonadati</taxon>
        <taxon>Pseudomonadota</taxon>
        <taxon>Gammaproteobacteria</taxon>
        <taxon>Pseudomonadales</taxon>
        <taxon>Pseudomonadaceae</taxon>
        <taxon>Pseudomonas</taxon>
    </lineage>
</organism>
<name>A0ABN4Y569_9PSED</name>
<dbReference type="PANTHER" id="PTHR18968:SF129">
    <property type="entry name" value="ACETOLACTATE SYNTHASE"/>
    <property type="match status" value="1"/>
</dbReference>
<dbReference type="InterPro" id="IPR011766">
    <property type="entry name" value="TPP_enzyme_TPP-bd"/>
</dbReference>
<accession>A0ABN4Y569</accession>
<dbReference type="PANTHER" id="PTHR18968">
    <property type="entry name" value="THIAMINE PYROPHOSPHATE ENZYMES"/>
    <property type="match status" value="1"/>
</dbReference>
<dbReference type="InterPro" id="IPR045229">
    <property type="entry name" value="TPP_enz"/>
</dbReference>
<dbReference type="InterPro" id="IPR029061">
    <property type="entry name" value="THDP-binding"/>
</dbReference>
<evidence type="ECO:0000256" key="1">
    <source>
        <dbReference type="ARBA" id="ARBA00007812"/>
    </source>
</evidence>
<gene>
    <name evidence="3" type="ORF">B2J77_20340</name>
</gene>
<sequence length="106" mass="11685">MWFVRSYKGHNPTIVLLVNALETMGAGLPSAMAAHLVHTDRPFISICGNGGFMMNIQELETAVPLGIHITVVLQYQHYSVQSASRLGRPEFAHRPIAQAPEWTMVG</sequence>
<dbReference type="Gene3D" id="3.40.50.970">
    <property type="match status" value="1"/>
</dbReference>
<dbReference type="Pfam" id="PF02775">
    <property type="entry name" value="TPP_enzyme_C"/>
    <property type="match status" value="1"/>
</dbReference>
<proteinExistence type="inferred from homology"/>
<dbReference type="SUPFAM" id="SSF52518">
    <property type="entry name" value="Thiamin diphosphate-binding fold (THDP-binding)"/>
    <property type="match status" value="1"/>
</dbReference>
<feature type="domain" description="Thiamine pyrophosphate enzyme TPP-binding" evidence="2">
    <location>
        <begin position="1"/>
        <end position="73"/>
    </location>
</feature>
<comment type="similarity">
    <text evidence="1">Belongs to the TPP enzyme family.</text>
</comment>
<reference evidence="3 4" key="1">
    <citation type="submission" date="2017-02" db="EMBL/GenBank/DDBJ databases">
        <authorList>
            <person name="Guo L."/>
        </authorList>
    </citation>
    <scope>NUCLEOTIDE SEQUENCE [LARGE SCALE GENOMIC DNA]</scope>
    <source>
        <strain evidence="3 4">PRS09-11288</strain>
    </source>
</reference>